<dbReference type="AlphaFoldDB" id="A0A2J0KS98"/>
<proteinExistence type="predicted"/>
<organism evidence="1 2">
    <name type="scientific">Candidatus Aquitaenariimonas noxiae</name>
    <dbReference type="NCBI Taxonomy" id="1974741"/>
    <lineage>
        <taxon>Bacteria</taxon>
        <taxon>Pseudomonadati</taxon>
        <taxon>Candidatus Omnitrophota</taxon>
        <taxon>Candidatus Aquitaenariimonas</taxon>
    </lineage>
</organism>
<dbReference type="Proteomes" id="UP000230052">
    <property type="component" value="Unassembled WGS sequence"/>
</dbReference>
<name>A0A2J0KS98_9BACT</name>
<sequence>MNKNYGVVYVVLGEKAAGECARSIASVKQYCDYPVKVLSDHMFDVDAKVEIFTPIDYALPRWGVKNSDYFRLIALRESSWEVTAYLDNDNLIVSPRFLDGFEIAKHFGMAIPTGAWPFAETEIYKGYDSSEEDKKELANFPMSATAFDCAVIFYSARSKGLLDAWIDEAEKRPTRGPVVLLRAMWRTKQYPFCLTPNWRVEDPHVGIKDPIIVHLEHKHVKDYYLGRLPLFMWRIIWKIWDCCYALYLFSYKMLGYPIRFFKKIFLIKKDHK</sequence>
<accession>A0A2J0KS98</accession>
<evidence type="ECO:0000313" key="2">
    <source>
        <dbReference type="Proteomes" id="UP000230052"/>
    </source>
</evidence>
<dbReference type="EMBL" id="PEWV01000063">
    <property type="protein sequence ID" value="PIU41265.1"/>
    <property type="molecule type" value="Genomic_DNA"/>
</dbReference>
<evidence type="ECO:0000313" key="1">
    <source>
        <dbReference type="EMBL" id="PIU41265.1"/>
    </source>
</evidence>
<evidence type="ECO:0008006" key="3">
    <source>
        <dbReference type="Google" id="ProtNLM"/>
    </source>
</evidence>
<protein>
    <recommendedName>
        <fullName evidence="3">Nucleotide-diphospho-sugar transferase domain-containing protein</fullName>
    </recommendedName>
</protein>
<reference evidence="1 2" key="1">
    <citation type="submission" date="2017-09" db="EMBL/GenBank/DDBJ databases">
        <title>Depth-based differentiation of microbial function through sediment-hosted aquifers and enrichment of novel symbionts in the deep terrestrial subsurface.</title>
        <authorList>
            <person name="Probst A.J."/>
            <person name="Ladd B."/>
            <person name="Jarett J.K."/>
            <person name="Geller-Mcgrath D.E."/>
            <person name="Sieber C.M."/>
            <person name="Emerson J.B."/>
            <person name="Anantharaman K."/>
            <person name="Thomas B.C."/>
            <person name="Malmstrom R."/>
            <person name="Stieglmeier M."/>
            <person name="Klingl A."/>
            <person name="Woyke T."/>
            <person name="Ryan C.M."/>
            <person name="Banfield J.F."/>
        </authorList>
    </citation>
    <scope>NUCLEOTIDE SEQUENCE [LARGE SCALE GENOMIC DNA]</scope>
    <source>
        <strain evidence="1">CG07_land_8_20_14_0_80_42_15</strain>
    </source>
</reference>
<gene>
    <name evidence="1" type="ORF">COS99_06370</name>
</gene>
<comment type="caution">
    <text evidence="1">The sequence shown here is derived from an EMBL/GenBank/DDBJ whole genome shotgun (WGS) entry which is preliminary data.</text>
</comment>